<accession>A0A815WU39</accession>
<gene>
    <name evidence="1" type="ORF">CJN711_LOCUS30317</name>
</gene>
<reference evidence="1" key="1">
    <citation type="submission" date="2021-02" db="EMBL/GenBank/DDBJ databases">
        <authorList>
            <person name="Nowell W R."/>
        </authorList>
    </citation>
    <scope>NUCLEOTIDE SEQUENCE</scope>
</reference>
<sequence length="658" mass="74432">LEDDCSESATKCARNSYKGVSGSVHDALQRKVDSLDAQLLEYQTSWMPRPTDKATIDYFIDIGRVLSGEAERTNDDKSDLLTNIMDALDLTEQQLEKCIEKNIRITARRIMKAKYPSPVIGFKFADVDKDHISAARGQALHQREANTIDISRAIGDDIIDVSTISINESIDYPIDDKPNSNTSTFLNDAMLNIEQIKRNTSSTVTEKDIACALILLKKRHRLSARCMDDIISLLRTLSVKNVPSSWYKLKKILTGTISSPAPSFICPECEGISKSNVTCSQCSNRFNVMSKPNSFLSFSIKNQIERILRYNRDVFSNNVSLAASMKDICDGAVYQKLQAETQDPFITLTLNADGIQPHPSSVQTIWPILLVIDEIPLKRRFDIENIILAGVWPGPKKPTRIEMSLFLRPLIDELLNLERGEHFDFHDQDNNAVTARVFLIGACCDKPAQVLLQFLSEPTAAFGCGRCEVKGFMVKTAKDGNVRSFATTRADLMEIERRSNMRYSIRDQQKGQARHPSKNPDELVRVFFPHSKVNFYQTLHIGKLRLCTRSYATNKIADDSNIIFLLDGIEYSSRIRAIFTLDNDEPYLLVAYLRDLNPLTYAINVNENVAYPNILYTSTSKWNFTPIEVNDFIEKSAFFRSTAGISYFLRFPTLEHCS</sequence>
<protein>
    <submittedName>
        <fullName evidence="1">Uncharacterized protein</fullName>
    </submittedName>
</protein>
<evidence type="ECO:0000313" key="2">
    <source>
        <dbReference type="Proteomes" id="UP000663855"/>
    </source>
</evidence>
<evidence type="ECO:0000313" key="1">
    <source>
        <dbReference type="EMBL" id="CAF1549722.1"/>
    </source>
</evidence>
<dbReference type="Pfam" id="PF02992">
    <property type="entry name" value="Transposase_21"/>
    <property type="match status" value="1"/>
</dbReference>
<organism evidence="1 2">
    <name type="scientific">Rotaria magnacalcarata</name>
    <dbReference type="NCBI Taxonomy" id="392030"/>
    <lineage>
        <taxon>Eukaryota</taxon>
        <taxon>Metazoa</taxon>
        <taxon>Spiralia</taxon>
        <taxon>Gnathifera</taxon>
        <taxon>Rotifera</taxon>
        <taxon>Eurotatoria</taxon>
        <taxon>Bdelloidea</taxon>
        <taxon>Philodinida</taxon>
        <taxon>Philodinidae</taxon>
        <taxon>Rotaria</taxon>
    </lineage>
</organism>
<name>A0A815WU39_9BILA</name>
<dbReference type="Proteomes" id="UP000663855">
    <property type="component" value="Unassembled WGS sequence"/>
</dbReference>
<dbReference type="AlphaFoldDB" id="A0A815WU39"/>
<comment type="caution">
    <text evidence="1">The sequence shown here is derived from an EMBL/GenBank/DDBJ whole genome shotgun (WGS) entry which is preliminary data.</text>
</comment>
<dbReference type="EMBL" id="CAJNOV010014442">
    <property type="protein sequence ID" value="CAF1549722.1"/>
    <property type="molecule type" value="Genomic_DNA"/>
</dbReference>
<proteinExistence type="predicted"/>
<dbReference type="InterPro" id="IPR004242">
    <property type="entry name" value="Transposase_21"/>
</dbReference>
<feature type="non-terminal residue" evidence="1">
    <location>
        <position position="1"/>
    </location>
</feature>